<gene>
    <name evidence="2" type="ORF">EV209_1193</name>
</gene>
<proteinExistence type="predicted"/>
<organism evidence="2 3">
    <name type="scientific">Cuneatibacter caecimuris</name>
    <dbReference type="NCBI Taxonomy" id="1796618"/>
    <lineage>
        <taxon>Bacteria</taxon>
        <taxon>Bacillati</taxon>
        <taxon>Bacillota</taxon>
        <taxon>Clostridia</taxon>
        <taxon>Lachnospirales</taxon>
        <taxon>Lachnospiraceae</taxon>
        <taxon>Cuneatibacter</taxon>
    </lineage>
</organism>
<reference evidence="2 3" key="1">
    <citation type="submission" date="2019-02" db="EMBL/GenBank/DDBJ databases">
        <title>Genomic Encyclopedia of Type Strains, Phase IV (KMG-IV): sequencing the most valuable type-strain genomes for metagenomic binning, comparative biology and taxonomic classification.</title>
        <authorList>
            <person name="Goeker M."/>
        </authorList>
    </citation>
    <scope>NUCLEOTIDE SEQUENCE [LARGE SCALE GENOMIC DNA]</scope>
    <source>
        <strain evidence="2 3">DSM 29486</strain>
    </source>
</reference>
<name>A0A4Q7PPU8_9FIRM</name>
<evidence type="ECO:0000313" key="3">
    <source>
        <dbReference type="Proteomes" id="UP000292927"/>
    </source>
</evidence>
<comment type="caution">
    <text evidence="2">The sequence shown here is derived from an EMBL/GenBank/DDBJ whole genome shotgun (WGS) entry which is preliminary data.</text>
</comment>
<dbReference type="RefSeq" id="WP_130433934.1">
    <property type="nucleotide sequence ID" value="NZ_SGXF01000001.1"/>
</dbReference>
<feature type="signal peptide" evidence="1">
    <location>
        <begin position="1"/>
        <end position="22"/>
    </location>
</feature>
<keyword evidence="3" id="KW-1185">Reference proteome</keyword>
<evidence type="ECO:0000256" key="1">
    <source>
        <dbReference type="SAM" id="SignalP"/>
    </source>
</evidence>
<dbReference type="EMBL" id="SGXF01000001">
    <property type="protein sequence ID" value="RZT03059.1"/>
    <property type="molecule type" value="Genomic_DNA"/>
</dbReference>
<dbReference type="AlphaFoldDB" id="A0A4Q7PPU8"/>
<dbReference type="Proteomes" id="UP000292927">
    <property type="component" value="Unassembled WGS sequence"/>
</dbReference>
<evidence type="ECO:0008006" key="4">
    <source>
        <dbReference type="Google" id="ProtNLM"/>
    </source>
</evidence>
<accession>A0A4Q7PPU8</accession>
<sequence length="229" mass="24973">MRKILKKCAALGLGAVMLLSVAGCGLGQDDSVLPTFNVSADQLSDLDLKDLYDEQLGYSYKGVSYDLDVEGVGAALGVDMGDSRKLGGTEYTCYYPQEAATTVNGQVPVTMEFVFGGDKKFRSATYQFMANGNGMNAESLDALFDQTLDQLHELYGKETELRESSDESGSNTLDSVTYNWKQDMNDGYITSLQLVKGDYGYGTDIVILGVIRYTYEDEAEAQSAESTEE</sequence>
<protein>
    <recommendedName>
        <fullName evidence="4">Lipoprotein</fullName>
    </recommendedName>
</protein>
<keyword evidence="1" id="KW-0732">Signal</keyword>
<dbReference type="PROSITE" id="PS51257">
    <property type="entry name" value="PROKAR_LIPOPROTEIN"/>
    <property type="match status" value="1"/>
</dbReference>
<feature type="chain" id="PRO_5039058571" description="Lipoprotein" evidence="1">
    <location>
        <begin position="23"/>
        <end position="229"/>
    </location>
</feature>
<evidence type="ECO:0000313" key="2">
    <source>
        <dbReference type="EMBL" id="RZT03059.1"/>
    </source>
</evidence>